<evidence type="ECO:0000259" key="3">
    <source>
        <dbReference type="PROSITE" id="PS50043"/>
    </source>
</evidence>
<dbReference type="GO" id="GO:0005524">
    <property type="term" value="F:ATP binding"/>
    <property type="evidence" value="ECO:0007669"/>
    <property type="project" value="UniProtKB-KW"/>
</dbReference>
<keyword evidence="4" id="KW-0238">DNA-binding</keyword>
<proteinExistence type="predicted"/>
<dbReference type="PANTHER" id="PTHR16305">
    <property type="entry name" value="TESTICULAR SOLUBLE ADENYLYL CYCLASE"/>
    <property type="match status" value="1"/>
</dbReference>
<evidence type="ECO:0000313" key="4">
    <source>
        <dbReference type="EMBL" id="MDQ0364348.1"/>
    </source>
</evidence>
<dbReference type="PROSITE" id="PS00622">
    <property type="entry name" value="HTH_LUXR_1"/>
    <property type="match status" value="1"/>
</dbReference>
<dbReference type="GO" id="GO:0006355">
    <property type="term" value="P:regulation of DNA-templated transcription"/>
    <property type="evidence" value="ECO:0007669"/>
    <property type="project" value="InterPro"/>
</dbReference>
<dbReference type="PRINTS" id="PR00038">
    <property type="entry name" value="HTHLUXR"/>
</dbReference>
<dbReference type="InterPro" id="IPR041664">
    <property type="entry name" value="AAA_16"/>
</dbReference>
<dbReference type="PANTHER" id="PTHR16305:SF35">
    <property type="entry name" value="TRANSCRIPTIONAL ACTIVATOR DOMAIN"/>
    <property type="match status" value="1"/>
</dbReference>
<reference evidence="4 5" key="1">
    <citation type="submission" date="2023-07" db="EMBL/GenBank/DDBJ databases">
        <title>Sequencing the genomes of 1000 actinobacteria strains.</title>
        <authorList>
            <person name="Klenk H.-P."/>
        </authorList>
    </citation>
    <scope>NUCLEOTIDE SEQUENCE [LARGE SCALE GENOMIC DNA]</scope>
    <source>
        <strain evidence="4 5">DSM 44709</strain>
    </source>
</reference>
<dbReference type="SUPFAM" id="SSF46894">
    <property type="entry name" value="C-terminal effector domain of the bipartite response regulators"/>
    <property type="match status" value="1"/>
</dbReference>
<dbReference type="RefSeq" id="WP_307235683.1">
    <property type="nucleotide sequence ID" value="NZ_JAUSUZ010000001.1"/>
</dbReference>
<evidence type="ECO:0000256" key="1">
    <source>
        <dbReference type="ARBA" id="ARBA00022741"/>
    </source>
</evidence>
<dbReference type="InterPro" id="IPR000792">
    <property type="entry name" value="Tscrpt_reg_LuxR_C"/>
</dbReference>
<keyword evidence="5" id="KW-1185">Reference proteome</keyword>
<evidence type="ECO:0000313" key="5">
    <source>
        <dbReference type="Proteomes" id="UP001240236"/>
    </source>
</evidence>
<organism evidence="4 5">
    <name type="scientific">Catenuloplanes indicus</name>
    <dbReference type="NCBI Taxonomy" id="137267"/>
    <lineage>
        <taxon>Bacteria</taxon>
        <taxon>Bacillati</taxon>
        <taxon>Actinomycetota</taxon>
        <taxon>Actinomycetes</taxon>
        <taxon>Micromonosporales</taxon>
        <taxon>Micromonosporaceae</taxon>
        <taxon>Catenuloplanes</taxon>
    </lineage>
</organism>
<dbReference type="GO" id="GO:0005737">
    <property type="term" value="C:cytoplasm"/>
    <property type="evidence" value="ECO:0007669"/>
    <property type="project" value="TreeGrafter"/>
</dbReference>
<evidence type="ECO:0000256" key="2">
    <source>
        <dbReference type="ARBA" id="ARBA00022840"/>
    </source>
</evidence>
<dbReference type="AlphaFoldDB" id="A0AAE3VUC6"/>
<dbReference type="PROSITE" id="PS50043">
    <property type="entry name" value="HTH_LUXR_2"/>
    <property type="match status" value="1"/>
</dbReference>
<dbReference type="InterPro" id="IPR027417">
    <property type="entry name" value="P-loop_NTPase"/>
</dbReference>
<dbReference type="Pfam" id="PF00196">
    <property type="entry name" value="GerE"/>
    <property type="match status" value="1"/>
</dbReference>
<keyword evidence="2" id="KW-0067">ATP-binding</keyword>
<name>A0AAE3VUC6_9ACTN</name>
<protein>
    <submittedName>
        <fullName evidence="4">DNA-binding CsgD family transcriptional regulator</fullName>
    </submittedName>
</protein>
<sequence length="893" mass="95126">MPTFLSHDHYLVGRRDEERQLDELIRDVLAGRGGALVLRGEAGIGKSALLAYAADAVPGTQTVRASGSEFEQELPYAGLHQLCLPLLPDLDDLPPRHRDALRSAFGLAGGTPDPFQVGMAALGLLAAAARRRPLLCLIDDAAWLDEASSKIMMFLARRITADPIGMLFAVRSGQEPDSFEKLPGLLVRGLPDEDARALLAAHRPFPLDDQVRDRLVAEAQGNPLALLELPRAGGFAPPDASSVPARVEHGYRARLAGLSAPARLLLTAASADPTGDPGLLWETARLLDIDVTAAGAEVSATGLADFGLRIRFCHPLARSAVYRAATPADRQAVHGALAAATDPEIAPDRRAWHHAQSVTGPDDWVAAELEWCASRAQARGGVAAAAAFLERAVELSAHPGRRIDRTLAAGQAHLDAGLTEAAMNLLNTLEHAALDEQQQAHVELLQGRAAFTLYRDGRGPELMTRAARRLAAIDAEQARHAFVDAVEMSLFAGQGGDIIHRVVAAARLAPPSAAPDLLDALIALVDRGFPAATPLLRRTLFDGDEPYWTRRPALASLIAFELWDQDAYREITEWLVKRGRQSGSPSVLQLGLAQEAGGAVTEGDIGRAIAASAEEVAVADAAGVPSLLNHRLYLAAIRGRRDEFARLVRAAVAVQGPGRITNLDTATATLHNGLADYPAALAAARKAVENGGIILTGPALPELVEAAVNCGEPDTAATALASLTARTEASGTAAGLGIAAYARGLVTGDEHQFRDAIELLTDGGLVSPLGRAHLLYGEWLCRAGRHDECREQLRTAHHLLSRSGHEGFAQRAADGLSRLGEPVRPRLEEPYEQLTMQELAVARLVAAGATSREVAGQLYISKRTVDAHLRNIFRKLGLTSRRQLKDHAGLLQE</sequence>
<dbReference type="Pfam" id="PF13191">
    <property type="entry name" value="AAA_16"/>
    <property type="match status" value="1"/>
</dbReference>
<dbReference type="GO" id="GO:0003677">
    <property type="term" value="F:DNA binding"/>
    <property type="evidence" value="ECO:0007669"/>
    <property type="project" value="UniProtKB-KW"/>
</dbReference>
<dbReference type="SUPFAM" id="SSF52540">
    <property type="entry name" value="P-loop containing nucleoside triphosphate hydrolases"/>
    <property type="match status" value="1"/>
</dbReference>
<dbReference type="GO" id="GO:0004016">
    <property type="term" value="F:adenylate cyclase activity"/>
    <property type="evidence" value="ECO:0007669"/>
    <property type="project" value="TreeGrafter"/>
</dbReference>
<dbReference type="Proteomes" id="UP001240236">
    <property type="component" value="Unassembled WGS sequence"/>
</dbReference>
<dbReference type="InterPro" id="IPR016032">
    <property type="entry name" value="Sig_transdc_resp-reg_C-effctor"/>
</dbReference>
<dbReference type="Gene3D" id="1.10.10.10">
    <property type="entry name" value="Winged helix-like DNA-binding domain superfamily/Winged helix DNA-binding domain"/>
    <property type="match status" value="1"/>
</dbReference>
<dbReference type="EMBL" id="JAUSUZ010000001">
    <property type="protein sequence ID" value="MDQ0364348.1"/>
    <property type="molecule type" value="Genomic_DNA"/>
</dbReference>
<keyword evidence="1" id="KW-0547">Nucleotide-binding</keyword>
<comment type="caution">
    <text evidence="4">The sequence shown here is derived from an EMBL/GenBank/DDBJ whole genome shotgun (WGS) entry which is preliminary data.</text>
</comment>
<dbReference type="SMART" id="SM00421">
    <property type="entry name" value="HTH_LUXR"/>
    <property type="match status" value="1"/>
</dbReference>
<accession>A0AAE3VUC6</accession>
<gene>
    <name evidence="4" type="ORF">J2S42_001017</name>
</gene>
<dbReference type="InterPro" id="IPR036388">
    <property type="entry name" value="WH-like_DNA-bd_sf"/>
</dbReference>
<dbReference type="CDD" id="cd06170">
    <property type="entry name" value="LuxR_C_like"/>
    <property type="match status" value="1"/>
</dbReference>
<feature type="domain" description="HTH luxR-type" evidence="3">
    <location>
        <begin position="827"/>
        <end position="892"/>
    </location>
</feature>